<evidence type="ECO:0000313" key="1">
    <source>
        <dbReference type="EMBL" id="KAF7502180.1"/>
    </source>
</evidence>
<comment type="caution">
    <text evidence="1">The sequence shown here is derived from an EMBL/GenBank/DDBJ whole genome shotgun (WGS) entry which is preliminary data.</text>
</comment>
<dbReference type="Proteomes" id="UP000606974">
    <property type="component" value="Unassembled WGS sequence"/>
</dbReference>
<dbReference type="AlphaFoldDB" id="A0A8H7DYB0"/>
<protein>
    <submittedName>
        <fullName evidence="1">Uncharacterized protein</fullName>
    </submittedName>
</protein>
<reference evidence="1" key="1">
    <citation type="submission" date="2020-02" db="EMBL/GenBank/DDBJ databases">
        <authorList>
            <person name="Palmer J.M."/>
        </authorList>
    </citation>
    <scope>NUCLEOTIDE SEQUENCE</scope>
    <source>
        <strain evidence="1">EPUS1.4</strain>
        <tissue evidence="1">Thallus</tissue>
    </source>
</reference>
<evidence type="ECO:0000313" key="2">
    <source>
        <dbReference type="Proteomes" id="UP000606974"/>
    </source>
</evidence>
<gene>
    <name evidence="1" type="ORF">GJ744_006769</name>
</gene>
<name>A0A8H7DYB0_9EURO</name>
<keyword evidence="2" id="KW-1185">Reference proteome</keyword>
<accession>A0A8H7DYB0</accession>
<dbReference type="EMBL" id="JAACFV010000307">
    <property type="protein sequence ID" value="KAF7502180.1"/>
    <property type="molecule type" value="Genomic_DNA"/>
</dbReference>
<organism evidence="1 2">
    <name type="scientific">Endocarpon pusillum</name>
    <dbReference type="NCBI Taxonomy" id="364733"/>
    <lineage>
        <taxon>Eukaryota</taxon>
        <taxon>Fungi</taxon>
        <taxon>Dikarya</taxon>
        <taxon>Ascomycota</taxon>
        <taxon>Pezizomycotina</taxon>
        <taxon>Eurotiomycetes</taxon>
        <taxon>Chaetothyriomycetidae</taxon>
        <taxon>Verrucariales</taxon>
        <taxon>Verrucariaceae</taxon>
        <taxon>Endocarpon</taxon>
    </lineage>
</organism>
<sequence>MQKGRVVWVDFDRAIVLDRVNEHDLLWFKRELINVHELLFAKFYEVFVSSHTHTLLWDADQA</sequence>
<proteinExistence type="predicted"/>